<dbReference type="Gene3D" id="1.25.40.10">
    <property type="entry name" value="Tetratricopeptide repeat domain"/>
    <property type="match status" value="1"/>
</dbReference>
<evidence type="ECO:0000313" key="3">
    <source>
        <dbReference type="Proteomes" id="UP000067626"/>
    </source>
</evidence>
<dbReference type="InterPro" id="IPR011990">
    <property type="entry name" value="TPR-like_helical_dom_sf"/>
</dbReference>
<organism evidence="2 3">
    <name type="scientific">Chondromyces crocatus</name>
    <dbReference type="NCBI Taxonomy" id="52"/>
    <lineage>
        <taxon>Bacteria</taxon>
        <taxon>Pseudomonadati</taxon>
        <taxon>Myxococcota</taxon>
        <taxon>Polyangia</taxon>
        <taxon>Polyangiales</taxon>
        <taxon>Polyangiaceae</taxon>
        <taxon>Chondromyces</taxon>
    </lineage>
</organism>
<name>A0A0K1EP31_CHOCO</name>
<sequence length="537" mass="56810">MLRAPLLARVTCALFTALAGVALGPLSALAQETAGAKDAQAEKAIQSAMEGDFLETRFDKAQQKLSAAIEACGETGCSKKVKARLYVSLGTVLAHGMKEFEDARDAFSEALQLDPNARPDADLNSTAVSFAYEQARSALTRAGTRSGLEVKPIPEQQLNTPIPVFAEIREDLLARAQQITLSYQAPGGQAYKPLVMKKLRDRGFGINIPCAELTTEGTVRYYLVATDKDGAIVATAGTREAPLSTAMKKAITTPPPSWPEFAPPQICGEVEAEKPSQCLDDRQCNQGFQCSAGACVPLPPPPPKDDFRRNWFSISFGPDVSLFSGEGVCSTQGQAEQNYVCLRKDGSRYDGVPMDDVANNVNPGFALGTLRLALGYERMLLENVSVGARVGFAFLGNSDGGASFMPVHLEARGQYYLLPRALKGVGVAPYVLLSTGLAQVDSHVDVQTYEEATACGANPADASSPCTRPSGGSGVVEERLQTLRATKQAGLGFLTAGAGIKYEPAPGLALNVAVRTGLTFPVVTLLVAPELGVAIGF</sequence>
<dbReference type="STRING" id="52.CMC5_066430"/>
<evidence type="ECO:0000256" key="1">
    <source>
        <dbReference type="SAM" id="SignalP"/>
    </source>
</evidence>
<dbReference type="EMBL" id="CP012159">
    <property type="protein sequence ID" value="AKT42417.1"/>
    <property type="molecule type" value="Genomic_DNA"/>
</dbReference>
<proteinExistence type="predicted"/>
<protein>
    <submittedName>
        <fullName evidence="2">Uncharacterized protein</fullName>
    </submittedName>
</protein>
<keyword evidence="3" id="KW-1185">Reference proteome</keyword>
<accession>A0A0K1EP31</accession>
<dbReference type="OrthoDB" id="5486048at2"/>
<dbReference type="Proteomes" id="UP000067626">
    <property type="component" value="Chromosome"/>
</dbReference>
<gene>
    <name evidence="2" type="ORF">CMC5_066430</name>
</gene>
<feature type="signal peptide" evidence="1">
    <location>
        <begin position="1"/>
        <end position="30"/>
    </location>
</feature>
<evidence type="ECO:0000313" key="2">
    <source>
        <dbReference type="EMBL" id="AKT42417.1"/>
    </source>
</evidence>
<reference evidence="2 3" key="1">
    <citation type="submission" date="2015-07" db="EMBL/GenBank/DDBJ databases">
        <title>Genome analysis of myxobacterium Chondromyces crocatus Cm c5 reveals a high potential for natural compound synthesis and the genetic basis for the loss of fruiting body formation.</title>
        <authorList>
            <person name="Zaburannyi N."/>
            <person name="Bunk B."/>
            <person name="Maier J."/>
            <person name="Overmann J."/>
            <person name="Mueller R."/>
        </authorList>
    </citation>
    <scope>NUCLEOTIDE SEQUENCE [LARGE SCALE GENOMIC DNA]</scope>
    <source>
        <strain evidence="2 3">Cm c5</strain>
    </source>
</reference>
<dbReference type="RefSeq" id="WP_050434053.1">
    <property type="nucleotide sequence ID" value="NZ_CP012159.1"/>
</dbReference>
<keyword evidence="1" id="KW-0732">Signal</keyword>
<dbReference type="AlphaFoldDB" id="A0A0K1EP31"/>
<feature type="chain" id="PRO_5005459767" evidence="1">
    <location>
        <begin position="31"/>
        <end position="537"/>
    </location>
</feature>
<dbReference type="KEGG" id="ccro:CMC5_066430"/>